<reference evidence="1 2" key="1">
    <citation type="journal article" date="2010" name="Proc. Natl. Acad. Sci. U.S.A.">
        <title>Insights into evolution of multicellular fungi from the assembled chromosomes of the mushroom Coprinopsis cinerea (Coprinus cinereus).</title>
        <authorList>
            <person name="Stajich J.E."/>
            <person name="Wilke S.K."/>
            <person name="Ahren D."/>
            <person name="Au C.H."/>
            <person name="Birren B.W."/>
            <person name="Borodovsky M."/>
            <person name="Burns C."/>
            <person name="Canback B."/>
            <person name="Casselton L.A."/>
            <person name="Cheng C.K."/>
            <person name="Deng J."/>
            <person name="Dietrich F.S."/>
            <person name="Fargo D.C."/>
            <person name="Farman M.L."/>
            <person name="Gathman A.C."/>
            <person name="Goldberg J."/>
            <person name="Guigo R."/>
            <person name="Hoegger P.J."/>
            <person name="Hooker J.B."/>
            <person name="Huggins A."/>
            <person name="James T.Y."/>
            <person name="Kamada T."/>
            <person name="Kilaru S."/>
            <person name="Kodira C."/>
            <person name="Kues U."/>
            <person name="Kupfer D."/>
            <person name="Kwan H.S."/>
            <person name="Lomsadze A."/>
            <person name="Li W."/>
            <person name="Lilly W.W."/>
            <person name="Ma L.J."/>
            <person name="Mackey A.J."/>
            <person name="Manning G."/>
            <person name="Martin F."/>
            <person name="Muraguchi H."/>
            <person name="Natvig D.O."/>
            <person name="Palmerini H."/>
            <person name="Ramesh M.A."/>
            <person name="Rehmeyer C.J."/>
            <person name="Roe B.A."/>
            <person name="Shenoy N."/>
            <person name="Stanke M."/>
            <person name="Ter-Hovhannisyan V."/>
            <person name="Tunlid A."/>
            <person name="Velagapudi R."/>
            <person name="Vision T.J."/>
            <person name="Zeng Q."/>
            <person name="Zolan M.E."/>
            <person name="Pukkila P.J."/>
        </authorList>
    </citation>
    <scope>NUCLEOTIDE SEQUENCE [LARGE SCALE GENOMIC DNA]</scope>
    <source>
        <strain evidence="2">Okayama-7 / 130 / ATCC MYA-4618 / FGSC 9003</strain>
    </source>
</reference>
<gene>
    <name evidence="1" type="ORF">CC1G_00044</name>
</gene>
<protein>
    <recommendedName>
        <fullName evidence="3">Cyclin N-terminal domain-containing protein</fullName>
    </recommendedName>
</protein>
<evidence type="ECO:0000313" key="1">
    <source>
        <dbReference type="EMBL" id="EAU84525.1"/>
    </source>
</evidence>
<dbReference type="AlphaFoldDB" id="A8NWJ5"/>
<dbReference type="GeneID" id="6013462"/>
<dbReference type="KEGG" id="cci:CC1G_00044"/>
<keyword evidence="2" id="KW-1185">Reference proteome</keyword>
<proteinExistence type="predicted"/>
<dbReference type="Proteomes" id="UP000001861">
    <property type="component" value="Unassembled WGS sequence"/>
</dbReference>
<evidence type="ECO:0000313" key="2">
    <source>
        <dbReference type="Proteomes" id="UP000001861"/>
    </source>
</evidence>
<dbReference type="EMBL" id="AACS02000005">
    <property type="protein sequence ID" value="EAU84525.1"/>
    <property type="molecule type" value="Genomic_DNA"/>
</dbReference>
<evidence type="ECO:0008006" key="3">
    <source>
        <dbReference type="Google" id="ProtNLM"/>
    </source>
</evidence>
<accession>A8NWJ5</accession>
<dbReference type="InParanoid" id="A8NWJ5"/>
<dbReference type="VEuPathDB" id="FungiDB:CC1G_00044"/>
<name>A8NWJ5_COPC7</name>
<comment type="caution">
    <text evidence="1">The sequence shown here is derived from an EMBL/GenBank/DDBJ whole genome shotgun (WGS) entry which is preliminary data.</text>
</comment>
<sequence>MPMTSQEISYAKLDPPLGWLVLSLVRALYPSDIPPEMRQEIQDKLYGYLSHQNHVAPLRIANIFLAVYFFKCAAVGDAFKRVFVSSSGFKSTSHAALAVFRIFSVFYVLASKSQDDDAAIHTRRIVRMTPADGGYAYDAEDAANLEKKALDIFNWNISVSVEK</sequence>
<organism evidence="1 2">
    <name type="scientific">Coprinopsis cinerea (strain Okayama-7 / 130 / ATCC MYA-4618 / FGSC 9003)</name>
    <name type="common">Inky cap fungus</name>
    <name type="synonym">Hormographiella aspergillata</name>
    <dbReference type="NCBI Taxonomy" id="240176"/>
    <lineage>
        <taxon>Eukaryota</taxon>
        <taxon>Fungi</taxon>
        <taxon>Dikarya</taxon>
        <taxon>Basidiomycota</taxon>
        <taxon>Agaricomycotina</taxon>
        <taxon>Agaricomycetes</taxon>
        <taxon>Agaricomycetidae</taxon>
        <taxon>Agaricales</taxon>
        <taxon>Agaricineae</taxon>
        <taxon>Psathyrellaceae</taxon>
        <taxon>Coprinopsis</taxon>
    </lineage>
</organism>
<dbReference type="RefSeq" id="XP_001836908.1">
    <property type="nucleotide sequence ID" value="XM_001836856.1"/>
</dbReference>